<evidence type="ECO:0000313" key="3">
    <source>
        <dbReference type="Proteomes" id="UP001066276"/>
    </source>
</evidence>
<proteinExistence type="predicted"/>
<keyword evidence="3" id="KW-1185">Reference proteome</keyword>
<evidence type="ECO:0000313" key="2">
    <source>
        <dbReference type="EMBL" id="KAJ1092801.1"/>
    </source>
</evidence>
<evidence type="ECO:0000256" key="1">
    <source>
        <dbReference type="SAM" id="MobiDB-lite"/>
    </source>
</evidence>
<feature type="compositionally biased region" description="Basic and acidic residues" evidence="1">
    <location>
        <begin position="25"/>
        <end position="37"/>
    </location>
</feature>
<organism evidence="2 3">
    <name type="scientific">Pleurodeles waltl</name>
    <name type="common">Iberian ribbed newt</name>
    <dbReference type="NCBI Taxonomy" id="8319"/>
    <lineage>
        <taxon>Eukaryota</taxon>
        <taxon>Metazoa</taxon>
        <taxon>Chordata</taxon>
        <taxon>Craniata</taxon>
        <taxon>Vertebrata</taxon>
        <taxon>Euteleostomi</taxon>
        <taxon>Amphibia</taxon>
        <taxon>Batrachia</taxon>
        <taxon>Caudata</taxon>
        <taxon>Salamandroidea</taxon>
        <taxon>Salamandridae</taxon>
        <taxon>Pleurodelinae</taxon>
        <taxon>Pleurodeles</taxon>
    </lineage>
</organism>
<dbReference type="EMBL" id="JANPWB010000015">
    <property type="protein sequence ID" value="KAJ1092801.1"/>
    <property type="molecule type" value="Genomic_DNA"/>
</dbReference>
<dbReference type="Proteomes" id="UP001066276">
    <property type="component" value="Chromosome 11"/>
</dbReference>
<protein>
    <submittedName>
        <fullName evidence="2">Uncharacterized protein</fullName>
    </submittedName>
</protein>
<reference evidence="2" key="1">
    <citation type="journal article" date="2022" name="bioRxiv">
        <title>Sequencing and chromosome-scale assembly of the giantPleurodeles waltlgenome.</title>
        <authorList>
            <person name="Brown T."/>
            <person name="Elewa A."/>
            <person name="Iarovenko S."/>
            <person name="Subramanian E."/>
            <person name="Araus A.J."/>
            <person name="Petzold A."/>
            <person name="Susuki M."/>
            <person name="Suzuki K.-i.T."/>
            <person name="Hayashi T."/>
            <person name="Toyoda A."/>
            <person name="Oliveira C."/>
            <person name="Osipova E."/>
            <person name="Leigh N.D."/>
            <person name="Simon A."/>
            <person name="Yun M.H."/>
        </authorList>
    </citation>
    <scope>NUCLEOTIDE SEQUENCE</scope>
    <source>
        <strain evidence="2">20211129_DDA</strain>
        <tissue evidence="2">Liver</tissue>
    </source>
</reference>
<gene>
    <name evidence="2" type="ORF">NDU88_005911</name>
</gene>
<feature type="region of interest" description="Disordered" evidence="1">
    <location>
        <begin position="87"/>
        <end position="106"/>
    </location>
</feature>
<feature type="region of interest" description="Disordered" evidence="1">
    <location>
        <begin position="1"/>
        <end position="57"/>
    </location>
</feature>
<accession>A0AAV7LMR8</accession>
<dbReference type="AlphaFoldDB" id="A0AAV7LMR8"/>
<name>A0AAV7LMR8_PLEWA</name>
<sequence length="106" mass="11436">MAGAFSPAAQDRHPERRPAPGLRDSLGHRREAVDLPRRCPHQQSVSGPIEAGDRLHPWPSGARRLSIGARWKPGRDAGRACAAVPALEAGAGKRPPEAGKQTRRWA</sequence>
<comment type="caution">
    <text evidence="2">The sequence shown here is derived from an EMBL/GenBank/DDBJ whole genome shotgun (WGS) entry which is preliminary data.</text>
</comment>